<name>A0A8T0UKA3_PANVG</name>
<reference evidence="2" key="1">
    <citation type="submission" date="2020-05" db="EMBL/GenBank/DDBJ databases">
        <title>WGS assembly of Panicum virgatum.</title>
        <authorList>
            <person name="Lovell J.T."/>
            <person name="Jenkins J."/>
            <person name="Shu S."/>
            <person name="Juenger T.E."/>
            <person name="Schmutz J."/>
        </authorList>
    </citation>
    <scope>NUCLEOTIDE SEQUENCE</scope>
    <source>
        <strain evidence="2">AP13</strain>
    </source>
</reference>
<comment type="caution">
    <text evidence="2">The sequence shown here is derived from an EMBL/GenBank/DDBJ whole genome shotgun (WGS) entry which is preliminary data.</text>
</comment>
<dbReference type="EMBL" id="CM029042">
    <property type="protein sequence ID" value="KAG2621264.1"/>
    <property type="molecule type" value="Genomic_DNA"/>
</dbReference>
<protein>
    <submittedName>
        <fullName evidence="2">Uncharacterized protein</fullName>
    </submittedName>
</protein>
<proteinExistence type="predicted"/>
<evidence type="ECO:0000313" key="2">
    <source>
        <dbReference type="EMBL" id="KAG2621264.1"/>
    </source>
</evidence>
<gene>
    <name evidence="2" type="ORF">PVAP13_3NG246863</name>
</gene>
<evidence type="ECO:0000313" key="3">
    <source>
        <dbReference type="Proteomes" id="UP000823388"/>
    </source>
</evidence>
<sequence length="122" mass="13908">MCQESLQGQCSANGPESHPKPHQSISTIQVKSPQSNLTLHVDNPNYTKPLYNFKPNQIKLFDSPWIQPIRIHFSIHGFRAWLPCSIFCSLRHGSTHVLVSFSELIGFRALFSARCDMDQRTI</sequence>
<organism evidence="2 3">
    <name type="scientific">Panicum virgatum</name>
    <name type="common">Blackwell switchgrass</name>
    <dbReference type="NCBI Taxonomy" id="38727"/>
    <lineage>
        <taxon>Eukaryota</taxon>
        <taxon>Viridiplantae</taxon>
        <taxon>Streptophyta</taxon>
        <taxon>Embryophyta</taxon>
        <taxon>Tracheophyta</taxon>
        <taxon>Spermatophyta</taxon>
        <taxon>Magnoliopsida</taxon>
        <taxon>Liliopsida</taxon>
        <taxon>Poales</taxon>
        <taxon>Poaceae</taxon>
        <taxon>PACMAD clade</taxon>
        <taxon>Panicoideae</taxon>
        <taxon>Panicodae</taxon>
        <taxon>Paniceae</taxon>
        <taxon>Panicinae</taxon>
        <taxon>Panicum</taxon>
        <taxon>Panicum sect. Hiantes</taxon>
    </lineage>
</organism>
<feature type="compositionally biased region" description="Polar residues" evidence="1">
    <location>
        <begin position="1"/>
        <end position="14"/>
    </location>
</feature>
<feature type="region of interest" description="Disordered" evidence="1">
    <location>
        <begin position="1"/>
        <end position="27"/>
    </location>
</feature>
<accession>A0A8T0UKA3</accession>
<keyword evidence="3" id="KW-1185">Reference proteome</keyword>
<dbReference type="Proteomes" id="UP000823388">
    <property type="component" value="Chromosome 3N"/>
</dbReference>
<dbReference type="AlphaFoldDB" id="A0A8T0UKA3"/>
<evidence type="ECO:0000256" key="1">
    <source>
        <dbReference type="SAM" id="MobiDB-lite"/>
    </source>
</evidence>